<proteinExistence type="predicted"/>
<dbReference type="FunFam" id="1.10.510.10:FF:000021">
    <property type="entry name" value="Serine/threonine protein kinase"/>
    <property type="match status" value="1"/>
</dbReference>
<dbReference type="Proteomes" id="UP000611640">
    <property type="component" value="Chromosome"/>
</dbReference>
<keyword evidence="3" id="KW-0808">Transferase</keyword>
<gene>
    <name evidence="14" type="ORF">Athai_63050</name>
</gene>
<evidence type="ECO:0000313" key="15">
    <source>
        <dbReference type="Proteomes" id="UP000611640"/>
    </source>
</evidence>
<evidence type="ECO:0000313" key="14">
    <source>
        <dbReference type="EMBL" id="BCJ38802.1"/>
    </source>
</evidence>
<dbReference type="PROSITE" id="PS00108">
    <property type="entry name" value="PROTEIN_KINASE_ST"/>
    <property type="match status" value="1"/>
</dbReference>
<name>A0A7R7DVS8_9ACTN</name>
<dbReference type="EC" id="2.7.11.1" evidence="1"/>
<keyword evidence="11" id="KW-1133">Transmembrane helix</keyword>
<dbReference type="GO" id="GO:0005524">
    <property type="term" value="F:ATP binding"/>
    <property type="evidence" value="ECO:0007669"/>
    <property type="project" value="UniProtKB-KW"/>
</dbReference>
<dbReference type="GO" id="GO:0004674">
    <property type="term" value="F:protein serine/threonine kinase activity"/>
    <property type="evidence" value="ECO:0007669"/>
    <property type="project" value="UniProtKB-KW"/>
</dbReference>
<dbReference type="Gene3D" id="1.10.510.10">
    <property type="entry name" value="Transferase(Phosphotransferase) domain 1"/>
    <property type="match status" value="1"/>
</dbReference>
<dbReference type="EMBL" id="AP023355">
    <property type="protein sequence ID" value="BCJ38802.1"/>
    <property type="molecule type" value="Genomic_DNA"/>
</dbReference>
<dbReference type="AlphaFoldDB" id="A0A7R7DVS8"/>
<evidence type="ECO:0000256" key="7">
    <source>
        <dbReference type="ARBA" id="ARBA00022840"/>
    </source>
</evidence>
<dbReference type="FunFam" id="3.30.200.20:FF:000035">
    <property type="entry name" value="Serine/threonine protein kinase Stk1"/>
    <property type="match status" value="1"/>
</dbReference>
<keyword evidence="15" id="KW-1185">Reference proteome</keyword>
<evidence type="ECO:0000256" key="2">
    <source>
        <dbReference type="ARBA" id="ARBA00022527"/>
    </source>
</evidence>
<feature type="region of interest" description="Disordered" evidence="10">
    <location>
        <begin position="383"/>
        <end position="412"/>
    </location>
</feature>
<reference evidence="14 15" key="1">
    <citation type="submission" date="2020-08" db="EMBL/GenBank/DDBJ databases">
        <title>Whole genome shotgun sequence of Actinocatenispora thailandica NBRC 105041.</title>
        <authorList>
            <person name="Komaki H."/>
            <person name="Tamura T."/>
        </authorList>
    </citation>
    <scope>NUCLEOTIDE SEQUENCE [LARGE SCALE GENOMIC DNA]</scope>
    <source>
        <strain evidence="14 15">NBRC 105041</strain>
    </source>
</reference>
<comment type="catalytic activity">
    <reaction evidence="9">
        <text>L-seryl-[protein] + ATP = O-phospho-L-seryl-[protein] + ADP + H(+)</text>
        <dbReference type="Rhea" id="RHEA:17989"/>
        <dbReference type="Rhea" id="RHEA-COMP:9863"/>
        <dbReference type="Rhea" id="RHEA-COMP:11604"/>
        <dbReference type="ChEBI" id="CHEBI:15378"/>
        <dbReference type="ChEBI" id="CHEBI:29999"/>
        <dbReference type="ChEBI" id="CHEBI:30616"/>
        <dbReference type="ChEBI" id="CHEBI:83421"/>
        <dbReference type="ChEBI" id="CHEBI:456216"/>
        <dbReference type="EC" id="2.7.11.1"/>
    </reaction>
</comment>
<feature type="region of interest" description="Disordered" evidence="10">
    <location>
        <begin position="331"/>
        <end position="351"/>
    </location>
</feature>
<dbReference type="PROSITE" id="PS50011">
    <property type="entry name" value="PROTEIN_KINASE_DOM"/>
    <property type="match status" value="1"/>
</dbReference>
<keyword evidence="6" id="KW-0418">Kinase</keyword>
<dbReference type="SUPFAM" id="SSF56112">
    <property type="entry name" value="Protein kinase-like (PK-like)"/>
    <property type="match status" value="1"/>
</dbReference>
<keyword evidence="11" id="KW-0812">Transmembrane</keyword>
<evidence type="ECO:0000256" key="6">
    <source>
        <dbReference type="ARBA" id="ARBA00022777"/>
    </source>
</evidence>
<feature type="compositionally biased region" description="Gly residues" evidence="10">
    <location>
        <begin position="475"/>
        <end position="494"/>
    </location>
</feature>
<protein>
    <recommendedName>
        <fullName evidence="1">non-specific serine/threonine protein kinase</fullName>
        <ecNumber evidence="1">2.7.11.1</ecNumber>
    </recommendedName>
</protein>
<feature type="region of interest" description="Disordered" evidence="10">
    <location>
        <begin position="284"/>
        <end position="315"/>
    </location>
</feature>
<dbReference type="Pfam" id="PF03793">
    <property type="entry name" value="PASTA"/>
    <property type="match status" value="1"/>
</dbReference>
<dbReference type="PANTHER" id="PTHR43289:SF6">
    <property type="entry name" value="SERINE_THREONINE-PROTEIN KINASE NEKL-3"/>
    <property type="match status" value="1"/>
</dbReference>
<comment type="catalytic activity">
    <reaction evidence="8">
        <text>L-threonyl-[protein] + ATP = O-phospho-L-threonyl-[protein] + ADP + H(+)</text>
        <dbReference type="Rhea" id="RHEA:46608"/>
        <dbReference type="Rhea" id="RHEA-COMP:11060"/>
        <dbReference type="Rhea" id="RHEA-COMP:11605"/>
        <dbReference type="ChEBI" id="CHEBI:15378"/>
        <dbReference type="ChEBI" id="CHEBI:30013"/>
        <dbReference type="ChEBI" id="CHEBI:30616"/>
        <dbReference type="ChEBI" id="CHEBI:61977"/>
        <dbReference type="ChEBI" id="CHEBI:456216"/>
        <dbReference type="EC" id="2.7.11.1"/>
    </reaction>
</comment>
<organism evidence="14 15">
    <name type="scientific">Actinocatenispora thailandica</name>
    <dbReference type="NCBI Taxonomy" id="227318"/>
    <lineage>
        <taxon>Bacteria</taxon>
        <taxon>Bacillati</taxon>
        <taxon>Actinomycetota</taxon>
        <taxon>Actinomycetes</taxon>
        <taxon>Micromonosporales</taxon>
        <taxon>Micromonosporaceae</taxon>
        <taxon>Actinocatenispora</taxon>
    </lineage>
</organism>
<feature type="compositionally biased region" description="Low complexity" evidence="10">
    <location>
        <begin position="505"/>
        <end position="532"/>
    </location>
</feature>
<dbReference type="Gene3D" id="3.30.10.20">
    <property type="match status" value="1"/>
</dbReference>
<dbReference type="CDD" id="cd06577">
    <property type="entry name" value="PASTA_pknB"/>
    <property type="match status" value="1"/>
</dbReference>
<feature type="transmembrane region" description="Helical" evidence="11">
    <location>
        <begin position="359"/>
        <end position="380"/>
    </location>
</feature>
<dbReference type="KEGG" id="atl:Athai_63050"/>
<dbReference type="InterPro" id="IPR000719">
    <property type="entry name" value="Prot_kinase_dom"/>
</dbReference>
<feature type="region of interest" description="Disordered" evidence="10">
    <location>
        <begin position="475"/>
        <end position="561"/>
    </location>
</feature>
<sequence length="561" mass="56677">MLTPGGTLGGRYRLTERIASGGMGDVWKAEDTVLGREIAVKILQSALLSEPGFVERFRAEARVMATINHPGVVKVYDYGETDIDGGGQIAYLVMEYVEGEALATTLARVGRLTPARTMDLLAQAGEALQAAHEHGIVHRDVKPGNLLVRPDGRLVLTDFGIARSAMSGQLTTAGSILGTASYVSPEQATGNGNITAASDVYSLGVVGYQCLSGHRPFEGENPIQVAMKHIRDVPPPLPADVPQGAREVVDRAMAKDVAARWPSASAMADAARRVASGAPTASFGAGAAAAGGPQHTSVMPAGAPTSGPGGYAPTSGAGGYSRGAAMVPSGPPANTGYERSDEYTGAAPRRGGNGRGLRIAAIVLAVVVVLGGIGAIAYALTSGNGDNNRADGNPPTSPSAQASKSSTVDFDMNTCPGRSWDEVQQQLTKKGLNPIRKDKANFKVPAGTVISCVPARNDGQSLRAGDNVLVNVSTGGFGNGNGNGNGNGDGNGDNGGKDQMPGMHPSSPAGTTGSPSSAPTTPDSNPSPTNSDTGGGSGNNGALAGRTGDTAGAFGVGEDSP</sequence>
<evidence type="ECO:0000256" key="10">
    <source>
        <dbReference type="SAM" id="MobiDB-lite"/>
    </source>
</evidence>
<accession>A0A7R7DVS8</accession>
<evidence type="ECO:0000259" key="13">
    <source>
        <dbReference type="PROSITE" id="PS51178"/>
    </source>
</evidence>
<dbReference type="InterPro" id="IPR008271">
    <property type="entry name" value="Ser/Thr_kinase_AS"/>
</dbReference>
<evidence type="ECO:0000256" key="8">
    <source>
        <dbReference type="ARBA" id="ARBA00047899"/>
    </source>
</evidence>
<dbReference type="Gene3D" id="3.30.200.20">
    <property type="entry name" value="Phosphorylase Kinase, domain 1"/>
    <property type="match status" value="1"/>
</dbReference>
<dbReference type="InterPro" id="IPR011009">
    <property type="entry name" value="Kinase-like_dom_sf"/>
</dbReference>
<evidence type="ECO:0000256" key="3">
    <source>
        <dbReference type="ARBA" id="ARBA00022679"/>
    </source>
</evidence>
<keyword evidence="4" id="KW-0677">Repeat</keyword>
<dbReference type="RefSeq" id="WP_203964782.1">
    <property type="nucleotide sequence ID" value="NZ_AP023355.1"/>
</dbReference>
<dbReference type="CDD" id="cd14014">
    <property type="entry name" value="STKc_PknB_like"/>
    <property type="match status" value="1"/>
</dbReference>
<evidence type="ECO:0000256" key="11">
    <source>
        <dbReference type="SAM" id="Phobius"/>
    </source>
</evidence>
<keyword evidence="11" id="KW-0472">Membrane</keyword>
<dbReference type="SMART" id="SM00220">
    <property type="entry name" value="S_TKc"/>
    <property type="match status" value="1"/>
</dbReference>
<feature type="compositionally biased region" description="Polar residues" evidence="10">
    <location>
        <begin position="398"/>
        <end position="408"/>
    </location>
</feature>
<evidence type="ECO:0000256" key="4">
    <source>
        <dbReference type="ARBA" id="ARBA00022737"/>
    </source>
</evidence>
<dbReference type="Pfam" id="PF00069">
    <property type="entry name" value="Pkinase"/>
    <property type="match status" value="1"/>
</dbReference>
<evidence type="ECO:0000256" key="9">
    <source>
        <dbReference type="ARBA" id="ARBA00048679"/>
    </source>
</evidence>
<keyword evidence="7" id="KW-0067">ATP-binding</keyword>
<feature type="domain" description="PASTA" evidence="13">
    <location>
        <begin position="404"/>
        <end position="474"/>
    </location>
</feature>
<keyword evidence="2" id="KW-0723">Serine/threonine-protein kinase</keyword>
<dbReference type="GO" id="GO:0045717">
    <property type="term" value="P:negative regulation of fatty acid biosynthetic process"/>
    <property type="evidence" value="ECO:0007669"/>
    <property type="project" value="UniProtKB-ARBA"/>
</dbReference>
<evidence type="ECO:0000259" key="12">
    <source>
        <dbReference type="PROSITE" id="PS50011"/>
    </source>
</evidence>
<dbReference type="PANTHER" id="PTHR43289">
    <property type="entry name" value="MITOGEN-ACTIVATED PROTEIN KINASE KINASE KINASE 20-RELATED"/>
    <property type="match status" value="1"/>
</dbReference>
<feature type="domain" description="Protein kinase" evidence="12">
    <location>
        <begin position="12"/>
        <end position="272"/>
    </location>
</feature>
<feature type="compositionally biased region" description="Low complexity" evidence="10">
    <location>
        <begin position="284"/>
        <end position="293"/>
    </location>
</feature>
<dbReference type="InterPro" id="IPR005543">
    <property type="entry name" value="PASTA_dom"/>
</dbReference>
<keyword evidence="5" id="KW-0547">Nucleotide-binding</keyword>
<dbReference type="PROSITE" id="PS51178">
    <property type="entry name" value="PASTA"/>
    <property type="match status" value="1"/>
</dbReference>
<evidence type="ECO:0000256" key="5">
    <source>
        <dbReference type="ARBA" id="ARBA00022741"/>
    </source>
</evidence>
<evidence type="ECO:0000256" key="1">
    <source>
        <dbReference type="ARBA" id="ARBA00012513"/>
    </source>
</evidence>